<name>A0AAD9KIG3_RIDPI</name>
<evidence type="ECO:0000313" key="4">
    <source>
        <dbReference type="EMBL" id="KAK2171786.1"/>
    </source>
</evidence>
<keyword evidence="5" id="KW-1185">Reference proteome</keyword>
<dbReference type="Proteomes" id="UP001209878">
    <property type="component" value="Unassembled WGS sequence"/>
</dbReference>
<dbReference type="GO" id="GO:0051082">
    <property type="term" value="F:unfolded protein binding"/>
    <property type="evidence" value="ECO:0007669"/>
    <property type="project" value="TreeGrafter"/>
</dbReference>
<dbReference type="Gene3D" id="1.25.10.10">
    <property type="entry name" value="Leucine-rich Repeat Variant"/>
    <property type="match status" value="1"/>
</dbReference>
<evidence type="ECO:0000313" key="5">
    <source>
        <dbReference type="Proteomes" id="UP001209878"/>
    </source>
</evidence>
<gene>
    <name evidence="4" type="ORF">NP493_1028g00034</name>
</gene>
<dbReference type="Pfam" id="PF25567">
    <property type="entry name" value="TPR_SYO1"/>
    <property type="match status" value="1"/>
</dbReference>
<evidence type="ECO:0000256" key="1">
    <source>
        <dbReference type="ARBA" id="ARBA00049983"/>
    </source>
</evidence>
<dbReference type="PANTHER" id="PTHR13347:SF1">
    <property type="entry name" value="HEAT REPEAT-CONTAINING PROTEIN 3"/>
    <property type="match status" value="1"/>
</dbReference>
<protein>
    <recommendedName>
        <fullName evidence="3">SYO1-like TPR repeats domain-containing protein</fullName>
    </recommendedName>
</protein>
<dbReference type="InterPro" id="IPR016024">
    <property type="entry name" value="ARM-type_fold"/>
</dbReference>
<evidence type="ECO:0000259" key="3">
    <source>
        <dbReference type="Pfam" id="PF25567"/>
    </source>
</evidence>
<dbReference type="GO" id="GO:0042273">
    <property type="term" value="P:ribosomal large subunit biogenesis"/>
    <property type="evidence" value="ECO:0007669"/>
    <property type="project" value="TreeGrafter"/>
</dbReference>
<organism evidence="4 5">
    <name type="scientific">Ridgeia piscesae</name>
    <name type="common">Tubeworm</name>
    <dbReference type="NCBI Taxonomy" id="27915"/>
    <lineage>
        <taxon>Eukaryota</taxon>
        <taxon>Metazoa</taxon>
        <taxon>Spiralia</taxon>
        <taxon>Lophotrochozoa</taxon>
        <taxon>Annelida</taxon>
        <taxon>Polychaeta</taxon>
        <taxon>Sedentaria</taxon>
        <taxon>Canalipalpata</taxon>
        <taxon>Sabellida</taxon>
        <taxon>Siboglinidae</taxon>
        <taxon>Ridgeia</taxon>
    </lineage>
</organism>
<dbReference type="InterPro" id="IPR052616">
    <property type="entry name" value="SYO1-like"/>
</dbReference>
<keyword evidence="2" id="KW-0175">Coiled coil</keyword>
<feature type="domain" description="SYO1-like TPR repeats" evidence="3">
    <location>
        <begin position="395"/>
        <end position="626"/>
    </location>
</feature>
<reference evidence="4" key="1">
    <citation type="journal article" date="2023" name="Mol. Biol. Evol.">
        <title>Third-Generation Sequencing Reveals the Adaptive Role of the Epigenome in Three Deep-Sea Polychaetes.</title>
        <authorList>
            <person name="Perez M."/>
            <person name="Aroh O."/>
            <person name="Sun Y."/>
            <person name="Lan Y."/>
            <person name="Juniper S.K."/>
            <person name="Young C.R."/>
            <person name="Angers B."/>
            <person name="Qian P.Y."/>
        </authorList>
    </citation>
    <scope>NUCLEOTIDE SEQUENCE</scope>
    <source>
        <strain evidence="4">R07B-5</strain>
    </source>
</reference>
<dbReference type="InterPro" id="IPR011989">
    <property type="entry name" value="ARM-like"/>
</dbReference>
<evidence type="ECO:0000256" key="2">
    <source>
        <dbReference type="SAM" id="Coils"/>
    </source>
</evidence>
<dbReference type="InterPro" id="IPR000225">
    <property type="entry name" value="Armadillo"/>
</dbReference>
<feature type="coiled-coil region" evidence="2">
    <location>
        <begin position="311"/>
        <end position="345"/>
    </location>
</feature>
<dbReference type="InterPro" id="IPR057990">
    <property type="entry name" value="TPR_SYO1"/>
</dbReference>
<dbReference type="SUPFAM" id="SSF48371">
    <property type="entry name" value="ARM repeat"/>
    <property type="match status" value="1"/>
</dbReference>
<dbReference type="AlphaFoldDB" id="A0AAD9KIG3"/>
<sequence>MGKMKHKRHRQKGFDPTGLFSVDANAVSLGSGDADSLPPTGTVANLVEKLSSVSCEERQCTCCTIANLVSSHANILLFLRANLVKVMAPLLLDVSPAVRQAALGAFRNISVDGGPEVCDILVTQDVMTPLMTMLKQYAESSQLTGATEQGQLTPEEADVLLQAIHLLWNLCESSQVAVDIFNREKLIGILWSWLQTDRFGLPFSIIVAQCIYTVTEDNKDVIQQMTANEALLFLAELLTRQAVSAQDVLMHALGAGIAYNLSGECEAQAQTVCGLVPVLANVLQQDIDSLVHEVAALMSAISGRSTDTAPREDGEQEVNEVKIHCKELDEKLERLTALVSSQQLAVEVITNICCPSDDDDGWEDCVSSDGSTDDITADVAMDTEAPDSSISLTPDLHSVIISNNVFTKVTVRSRPVETGLQQTLVAHDKGRILLTSLARIQTHCLECLSNLVTVLDVTAVGGIDTLHDMWLSFSQLTATEAVLQNPELLEAATSALRATSEKMAQLNSPKLSAVTESDLQFLYRLGRECTQDDVRANAIRIVSIVGQVLARQTTPHPLLKTIGQFLYSVVCGDERLWVAAEALDATFDVFAEDHIDPVLQEIDLIAKLQAIAPVLKTKMKQQRKELGRTPGHCEHCSHQPYAVHQLQKNILQHQHVTSEDSRRNVTVYSEAEIIRQNMLILNCQ</sequence>
<dbReference type="PANTHER" id="PTHR13347">
    <property type="entry name" value="HEAT REPEAT-CONTAINING PROTEIN 3"/>
    <property type="match status" value="1"/>
</dbReference>
<comment type="caution">
    <text evidence="4">The sequence shown here is derived from an EMBL/GenBank/DDBJ whole genome shotgun (WGS) entry which is preliminary data.</text>
</comment>
<comment type="similarity">
    <text evidence="1">Belongs to the nuclear import and ribosome assembly adapter family.</text>
</comment>
<accession>A0AAD9KIG3</accession>
<dbReference type="SMART" id="SM00185">
    <property type="entry name" value="ARM"/>
    <property type="match status" value="3"/>
</dbReference>
<dbReference type="EMBL" id="JAODUO010001026">
    <property type="protein sequence ID" value="KAK2171786.1"/>
    <property type="molecule type" value="Genomic_DNA"/>
</dbReference>
<dbReference type="GO" id="GO:0006606">
    <property type="term" value="P:protein import into nucleus"/>
    <property type="evidence" value="ECO:0007669"/>
    <property type="project" value="TreeGrafter"/>
</dbReference>
<proteinExistence type="inferred from homology"/>